<name>A0A443IM53_9BACI</name>
<organism evidence="2 3">
    <name type="scientific">Siminovitchia fortis</name>
    <dbReference type="NCBI Taxonomy" id="254758"/>
    <lineage>
        <taxon>Bacteria</taxon>
        <taxon>Bacillati</taxon>
        <taxon>Bacillota</taxon>
        <taxon>Bacilli</taxon>
        <taxon>Bacillales</taxon>
        <taxon>Bacillaceae</taxon>
        <taxon>Siminovitchia</taxon>
    </lineage>
</organism>
<reference evidence="2" key="1">
    <citation type="submission" date="2018-12" db="EMBL/GenBank/DDBJ databases">
        <authorList>
            <person name="Sun L."/>
            <person name="Chen Z."/>
        </authorList>
    </citation>
    <scope>NUCLEOTIDE SEQUENCE [LARGE SCALE GENOMIC DNA]</scope>
    <source>
        <strain evidence="2">DSM 16012</strain>
    </source>
</reference>
<keyword evidence="1" id="KW-0472">Membrane</keyword>
<protein>
    <recommendedName>
        <fullName evidence="4">Ribosomal protein L7/L12 C-terminal domain-containing protein</fullName>
    </recommendedName>
</protein>
<dbReference type="Proteomes" id="UP000273811">
    <property type="component" value="Unassembled WGS sequence"/>
</dbReference>
<sequence>MDSIAILLSLFFLAFMVFMTFLMVNVGSNGKRLIKLEKKLEAMQEVLNQAAEKWQLSGPPINDQLQKLLKEGKEVEAVRMAMKGLGLSLEEAKKYIDDFKK</sequence>
<keyword evidence="1" id="KW-0812">Transmembrane</keyword>
<proteinExistence type="predicted"/>
<evidence type="ECO:0000313" key="3">
    <source>
        <dbReference type="Proteomes" id="UP000273811"/>
    </source>
</evidence>
<comment type="caution">
    <text evidence="2">The sequence shown here is derived from an EMBL/GenBank/DDBJ whole genome shotgun (WGS) entry which is preliminary data.</text>
</comment>
<keyword evidence="1" id="KW-1133">Transmembrane helix</keyword>
<feature type="transmembrane region" description="Helical" evidence="1">
    <location>
        <begin position="6"/>
        <end position="26"/>
    </location>
</feature>
<dbReference type="OrthoDB" id="2649700at2"/>
<gene>
    <name evidence="2" type="ORF">D4N35_014655</name>
</gene>
<accession>A0A443IM53</accession>
<evidence type="ECO:0000313" key="2">
    <source>
        <dbReference type="EMBL" id="RWR06124.1"/>
    </source>
</evidence>
<dbReference type="RefSeq" id="WP_120075006.1">
    <property type="nucleotide sequence ID" value="NZ_CP126113.1"/>
</dbReference>
<dbReference type="AlphaFoldDB" id="A0A443IM53"/>
<evidence type="ECO:0008006" key="4">
    <source>
        <dbReference type="Google" id="ProtNLM"/>
    </source>
</evidence>
<keyword evidence="3" id="KW-1185">Reference proteome</keyword>
<dbReference type="EMBL" id="QYTU02000038">
    <property type="protein sequence ID" value="RWR06124.1"/>
    <property type="molecule type" value="Genomic_DNA"/>
</dbReference>
<evidence type="ECO:0000256" key="1">
    <source>
        <dbReference type="SAM" id="Phobius"/>
    </source>
</evidence>